<keyword evidence="1" id="KW-0812">Transmembrane</keyword>
<feature type="transmembrane region" description="Helical" evidence="1">
    <location>
        <begin position="38"/>
        <end position="59"/>
    </location>
</feature>
<keyword evidence="2" id="KW-1185">Reference proteome</keyword>
<dbReference type="WBParaSite" id="PgR041_g024_t01">
    <property type="protein sequence ID" value="PgR041_g024_t01"/>
    <property type="gene ID" value="PgR041_g024"/>
</dbReference>
<reference evidence="3" key="1">
    <citation type="submission" date="2022-11" db="UniProtKB">
        <authorList>
            <consortium name="WormBaseParasite"/>
        </authorList>
    </citation>
    <scope>IDENTIFICATION</scope>
</reference>
<keyword evidence="1" id="KW-0472">Membrane</keyword>
<evidence type="ECO:0000313" key="3">
    <source>
        <dbReference type="WBParaSite" id="PgR041_g024_t01"/>
    </source>
</evidence>
<accession>A0A915BHQ8</accession>
<organism evidence="2 3">
    <name type="scientific">Parascaris univalens</name>
    <name type="common">Nematode worm</name>
    <dbReference type="NCBI Taxonomy" id="6257"/>
    <lineage>
        <taxon>Eukaryota</taxon>
        <taxon>Metazoa</taxon>
        <taxon>Ecdysozoa</taxon>
        <taxon>Nematoda</taxon>
        <taxon>Chromadorea</taxon>
        <taxon>Rhabditida</taxon>
        <taxon>Spirurina</taxon>
        <taxon>Ascaridomorpha</taxon>
        <taxon>Ascaridoidea</taxon>
        <taxon>Ascarididae</taxon>
        <taxon>Parascaris</taxon>
    </lineage>
</organism>
<evidence type="ECO:0000256" key="1">
    <source>
        <dbReference type="SAM" id="Phobius"/>
    </source>
</evidence>
<keyword evidence="1" id="KW-1133">Transmembrane helix</keyword>
<evidence type="ECO:0000313" key="2">
    <source>
        <dbReference type="Proteomes" id="UP000887569"/>
    </source>
</evidence>
<dbReference type="AlphaFoldDB" id="A0A915BHQ8"/>
<dbReference type="Proteomes" id="UP000887569">
    <property type="component" value="Unplaced"/>
</dbReference>
<sequence length="77" mass="9041">MAVYVYKTGSLRNERRDVLSGIAIAVTTSFRLPFFHFLFSHIVRSVHFIMLINYLLFFYKHLSKCTNNINEPQPTSK</sequence>
<name>A0A915BHQ8_PARUN</name>
<protein>
    <submittedName>
        <fullName evidence="3">Uncharacterized protein</fullName>
    </submittedName>
</protein>
<proteinExistence type="predicted"/>